<sequence length="251" mass="26029">MILTKKLRQLRLQAGLALLPIIAGSAKNRISVRRACKMNDSPQKHHGFTLIEVMIVLVIFGLLAAIAMPGFQAWVRSAKLRSFAESFQTAVQTARAESINRNAYIELVLTNSAVGADAARNSNAVTVSATGTAWLIRECTTCANIATAATAAETYPFIGGKVLAEGGSSNPPALNASAGLIRFDGLGRANAAFNLIVADAAAQATPADCSLAGAGPVTDPARVCVVLDRGGNARMCLPDAPATHPSSCARS</sequence>
<dbReference type="InterPro" id="IPR045584">
    <property type="entry name" value="Pilin-like"/>
</dbReference>
<proteinExistence type="predicted"/>
<dbReference type="Proteomes" id="UP000515917">
    <property type="component" value="Chromosome"/>
</dbReference>
<protein>
    <submittedName>
        <fullName evidence="2">Uncharacterized protein</fullName>
    </submittedName>
</protein>
<evidence type="ECO:0000313" key="2">
    <source>
        <dbReference type="EMBL" id="QBC44415.1"/>
    </source>
</evidence>
<keyword evidence="3" id="KW-1185">Reference proteome</keyword>
<name>A0A7G3GCM4_9NEIS</name>
<keyword evidence="1" id="KW-0812">Transmembrane</keyword>
<keyword evidence="1" id="KW-1133">Transmembrane helix</keyword>
<feature type="transmembrane region" description="Helical" evidence="1">
    <location>
        <begin position="50"/>
        <end position="71"/>
    </location>
</feature>
<keyword evidence="1" id="KW-0472">Membrane</keyword>
<dbReference type="KEGG" id="ifl:C1H71_13345"/>
<evidence type="ECO:0000313" key="3">
    <source>
        <dbReference type="Proteomes" id="UP000515917"/>
    </source>
</evidence>
<accession>A0A7G3GCM4</accession>
<dbReference type="SUPFAM" id="SSF54523">
    <property type="entry name" value="Pili subunits"/>
    <property type="match status" value="1"/>
</dbReference>
<dbReference type="Pfam" id="PF07963">
    <property type="entry name" value="N_methyl"/>
    <property type="match status" value="1"/>
</dbReference>
<dbReference type="NCBIfam" id="TIGR02532">
    <property type="entry name" value="IV_pilin_GFxxxE"/>
    <property type="match status" value="1"/>
</dbReference>
<reference evidence="2 3" key="1">
    <citation type="submission" date="2018-01" db="EMBL/GenBank/DDBJ databases">
        <title>Genome sequence of Iodobacter sp. strain PCH194 isolated from Indian Trans-Himalaya.</title>
        <authorList>
            <person name="Kumar V."/>
            <person name="Thakur V."/>
            <person name="Kumar S."/>
            <person name="Singh D."/>
        </authorList>
    </citation>
    <scope>NUCLEOTIDE SEQUENCE [LARGE SCALE GENOMIC DNA]</scope>
    <source>
        <strain evidence="2 3">PCH194</strain>
    </source>
</reference>
<dbReference type="PROSITE" id="PS00409">
    <property type="entry name" value="PROKAR_NTER_METHYL"/>
    <property type="match status" value="1"/>
</dbReference>
<evidence type="ECO:0000256" key="1">
    <source>
        <dbReference type="SAM" id="Phobius"/>
    </source>
</evidence>
<dbReference type="EMBL" id="CP025781">
    <property type="protein sequence ID" value="QBC44415.1"/>
    <property type="molecule type" value="Genomic_DNA"/>
</dbReference>
<gene>
    <name evidence="2" type="ORF">C1H71_13345</name>
</gene>
<dbReference type="InterPro" id="IPR012902">
    <property type="entry name" value="N_methyl_site"/>
</dbReference>
<dbReference type="AlphaFoldDB" id="A0A7G3GCM4"/>
<dbReference type="Gene3D" id="3.30.700.10">
    <property type="entry name" value="Glycoprotein, Type 4 Pilin"/>
    <property type="match status" value="1"/>
</dbReference>
<organism evidence="2 3">
    <name type="scientific">Iodobacter fluviatilis</name>
    <dbReference type="NCBI Taxonomy" id="537"/>
    <lineage>
        <taxon>Bacteria</taxon>
        <taxon>Pseudomonadati</taxon>
        <taxon>Pseudomonadota</taxon>
        <taxon>Betaproteobacteria</taxon>
        <taxon>Neisseriales</taxon>
        <taxon>Chitinibacteraceae</taxon>
        <taxon>Iodobacter</taxon>
    </lineage>
</organism>